<comment type="caution">
    <text evidence="2">The sequence shown here is derived from an EMBL/GenBank/DDBJ whole genome shotgun (WGS) entry which is preliminary data.</text>
</comment>
<accession>A0A0F9U309</accession>
<evidence type="ECO:0000313" key="2">
    <source>
        <dbReference type="EMBL" id="KKN55711.1"/>
    </source>
</evidence>
<name>A0A0F9U309_9ZZZZ</name>
<reference evidence="2" key="1">
    <citation type="journal article" date="2015" name="Nature">
        <title>Complex archaea that bridge the gap between prokaryotes and eukaryotes.</title>
        <authorList>
            <person name="Spang A."/>
            <person name="Saw J.H."/>
            <person name="Jorgensen S.L."/>
            <person name="Zaremba-Niedzwiedzka K."/>
            <person name="Martijn J."/>
            <person name="Lind A.E."/>
            <person name="van Eijk R."/>
            <person name="Schleper C."/>
            <person name="Guy L."/>
            <person name="Ettema T.J."/>
        </authorList>
    </citation>
    <scope>NUCLEOTIDE SEQUENCE</scope>
</reference>
<keyword evidence="1" id="KW-1133">Transmembrane helix</keyword>
<feature type="transmembrane region" description="Helical" evidence="1">
    <location>
        <begin position="41"/>
        <end position="71"/>
    </location>
</feature>
<feature type="non-terminal residue" evidence="2">
    <location>
        <position position="1"/>
    </location>
</feature>
<organism evidence="2">
    <name type="scientific">marine sediment metagenome</name>
    <dbReference type="NCBI Taxonomy" id="412755"/>
    <lineage>
        <taxon>unclassified sequences</taxon>
        <taxon>metagenomes</taxon>
        <taxon>ecological metagenomes</taxon>
    </lineage>
</organism>
<proteinExistence type="predicted"/>
<protein>
    <submittedName>
        <fullName evidence="2">Uncharacterized protein</fullName>
    </submittedName>
</protein>
<sequence length="124" mass="14982">KHLFLYLEYLFSLLEISWSRDTGQGVGRDDSARYRGCRISLFYIPVILYTFHVLWIYYISIYILCIISLFYIPFILYTFHVLWIYYIPIYILCIISLFYIYYIRNHFIRKAPSSITEGKDKIAG</sequence>
<dbReference type="EMBL" id="LAZR01000875">
    <property type="protein sequence ID" value="KKN55711.1"/>
    <property type="molecule type" value="Genomic_DNA"/>
</dbReference>
<keyword evidence="1" id="KW-0812">Transmembrane</keyword>
<keyword evidence="1" id="KW-0472">Membrane</keyword>
<dbReference type="AlphaFoldDB" id="A0A0F9U309"/>
<evidence type="ECO:0000256" key="1">
    <source>
        <dbReference type="SAM" id="Phobius"/>
    </source>
</evidence>
<gene>
    <name evidence="2" type="ORF">LCGC14_0580130</name>
</gene>
<feature type="transmembrane region" description="Helical" evidence="1">
    <location>
        <begin position="83"/>
        <end position="103"/>
    </location>
</feature>